<evidence type="ECO:0000256" key="6">
    <source>
        <dbReference type="PIRSR" id="PIRSR037350-1"/>
    </source>
</evidence>
<dbReference type="GO" id="GO:0070475">
    <property type="term" value="P:rRNA base methylation"/>
    <property type="evidence" value="ECO:0007669"/>
    <property type="project" value="TreeGrafter"/>
</dbReference>
<dbReference type="PANTHER" id="PTHR13393">
    <property type="entry name" value="SAM-DEPENDENT METHYLTRANSFERASE"/>
    <property type="match status" value="1"/>
</dbReference>
<dbReference type="GO" id="GO:0008168">
    <property type="term" value="F:methyltransferase activity"/>
    <property type="evidence" value="ECO:0007669"/>
    <property type="project" value="UniProtKB-UniRule"/>
</dbReference>
<proteinExistence type="inferred from homology"/>
<evidence type="ECO:0000256" key="4">
    <source>
        <dbReference type="ARBA" id="ARBA00022691"/>
    </source>
</evidence>
<feature type="binding site" evidence="6">
    <location>
        <position position="130"/>
    </location>
    <ligand>
        <name>S-adenosyl-L-methionine</name>
        <dbReference type="ChEBI" id="CHEBI:59789"/>
    </ligand>
</feature>
<gene>
    <name evidence="8" type="primary">mettl16</name>
    <name evidence="8" type="ORF">GWK47_052355</name>
</gene>
<feature type="region of interest" description="Disordered" evidence="7">
    <location>
        <begin position="205"/>
        <end position="331"/>
    </location>
</feature>
<keyword evidence="4 6" id="KW-0949">S-adenosyl-L-methionine</keyword>
<evidence type="ECO:0000256" key="3">
    <source>
        <dbReference type="ARBA" id="ARBA00022679"/>
    </source>
</evidence>
<evidence type="ECO:0000256" key="2">
    <source>
        <dbReference type="ARBA" id="ARBA00022603"/>
    </source>
</evidence>
<accession>A0A8J5CQ64</accession>
<evidence type="ECO:0000256" key="5">
    <source>
        <dbReference type="PIRNR" id="PIRNR037350"/>
    </source>
</evidence>
<feature type="compositionally biased region" description="Polar residues" evidence="7">
    <location>
        <begin position="588"/>
        <end position="602"/>
    </location>
</feature>
<dbReference type="InterPro" id="IPR029063">
    <property type="entry name" value="SAM-dependent_MTases_sf"/>
</dbReference>
<keyword evidence="9" id="KW-1185">Reference proteome</keyword>
<dbReference type="Gene3D" id="3.40.50.150">
    <property type="entry name" value="Vaccinia Virus protein VP39"/>
    <property type="match status" value="2"/>
</dbReference>
<evidence type="ECO:0000256" key="1">
    <source>
        <dbReference type="ARBA" id="ARBA00005878"/>
    </source>
</evidence>
<evidence type="ECO:0000313" key="9">
    <source>
        <dbReference type="Proteomes" id="UP000770661"/>
    </source>
</evidence>
<keyword evidence="2 5" id="KW-0489">Methyltransferase</keyword>
<evidence type="ECO:0000313" key="8">
    <source>
        <dbReference type="EMBL" id="KAG0718489.1"/>
    </source>
</evidence>
<dbReference type="AlphaFoldDB" id="A0A8J5CQ64"/>
<sequence length="602" mass="67592">MAAKEKKIVPPKLNKFMHPRNPYRTPPSFKKLATDYPEFRAHCSYDVAGKVHLDFKNPNGLRALTTCLLRQDFGLEVKIPEGRLVPTLPLRLNYLLWLDDLLSLAARRRGGGGGGGGGEGAMPVVGVDIGMRRYTGAACVYPLLGAAHLGWCMLGTETDTVSYSSATGNVERNDLSKQVIVRKVEEKTILKGAIDHPEILARVSALRPRRGGRGSHSSVKARGPSQIKSWKDICPGKAKEDTKGEEEGKEKKEDRKEEGKKEEQEEDKNGRDKKEEGSVEEGNRDYTYDFTMTNPPFFSSEEEADTMAKSKKGRGEPSAAPTGSPQEKVTEGGEVEFIRQMVEESQLLRDTVRIFTTLIGTKAHIRDVKKLVEAAKPTSSVFTEFCQGRTMRWGVAWTFAAGVSLAEVRSKKEMATNKPIVLLLPRSLMSVYSVPAAWSKVQGWLKALKVKIEVFKSSKYFVSVNVKAFKPTWLHQRRRRREKEHHHHQHNGKSTKEEDDKGETSKRRPEEEREEERENKRAKIATEEEELEMDKEIVNQDMEEEEEEELEEEEESKEEGKPADQEDTPGSETGNWGVHKKPTKGGLSVSSGVTFRSSKQAV</sequence>
<dbReference type="Proteomes" id="UP000770661">
    <property type="component" value="Unassembled WGS sequence"/>
</dbReference>
<dbReference type="Pfam" id="PF05971">
    <property type="entry name" value="Methyltransf_10"/>
    <property type="match status" value="2"/>
</dbReference>
<protein>
    <recommendedName>
        <fullName evidence="5">U6 small nuclear RNA (adenine-(43)-N(6))-methyltransferase</fullName>
        <ecNumber evidence="5">2.1.1.-</ecNumber>
    </recommendedName>
</protein>
<keyword evidence="3 5" id="KW-0808">Transferase</keyword>
<feature type="compositionally biased region" description="Basic and acidic residues" evidence="7">
    <location>
        <begin position="237"/>
        <end position="287"/>
    </location>
</feature>
<evidence type="ECO:0000256" key="7">
    <source>
        <dbReference type="SAM" id="MobiDB-lite"/>
    </source>
</evidence>
<dbReference type="InterPro" id="IPR017182">
    <property type="entry name" value="METTL16/PsiM"/>
</dbReference>
<comment type="caution">
    <text evidence="8">The sequence shown here is derived from an EMBL/GenBank/DDBJ whole genome shotgun (WGS) entry which is preliminary data.</text>
</comment>
<feature type="compositionally biased region" description="Acidic residues" evidence="7">
    <location>
        <begin position="541"/>
        <end position="557"/>
    </location>
</feature>
<dbReference type="GO" id="GO:0005634">
    <property type="term" value="C:nucleus"/>
    <property type="evidence" value="ECO:0007669"/>
    <property type="project" value="TreeGrafter"/>
</dbReference>
<feature type="binding site" evidence="6">
    <location>
        <position position="91"/>
    </location>
    <ligand>
        <name>S-adenosyl-L-methionine</name>
        <dbReference type="ChEBI" id="CHEBI:59789"/>
    </ligand>
</feature>
<feature type="compositionally biased region" description="Basic and acidic residues" evidence="7">
    <location>
        <begin position="494"/>
        <end position="526"/>
    </location>
</feature>
<reference evidence="8" key="1">
    <citation type="submission" date="2020-07" db="EMBL/GenBank/DDBJ databases">
        <title>The High-quality genome of the commercially important snow crab, Chionoecetes opilio.</title>
        <authorList>
            <person name="Jeong J.-H."/>
            <person name="Ryu S."/>
        </authorList>
    </citation>
    <scope>NUCLEOTIDE SEQUENCE</scope>
    <source>
        <strain evidence="8">MADBK_172401_WGS</strain>
        <tissue evidence="8">Digestive gland</tissue>
    </source>
</reference>
<dbReference type="EC" id="2.1.1.-" evidence="5"/>
<feature type="binding site" evidence="6">
    <location>
        <position position="294"/>
    </location>
    <ligand>
        <name>S-adenosyl-L-methionine</name>
        <dbReference type="ChEBI" id="CHEBI:59789"/>
    </ligand>
</feature>
<dbReference type="PIRSF" id="PIRSF037350">
    <property type="entry name" value="Mtase_ZK1128_prd"/>
    <property type="match status" value="1"/>
</dbReference>
<comment type="similarity">
    <text evidence="1 5">Belongs to the methyltransferase superfamily. METTL16/RlmF family.</text>
</comment>
<feature type="compositionally biased region" description="Basic residues" evidence="7">
    <location>
        <begin position="477"/>
        <end position="493"/>
    </location>
</feature>
<feature type="region of interest" description="Disordered" evidence="7">
    <location>
        <begin position="477"/>
        <end position="602"/>
    </location>
</feature>
<feature type="binding site" evidence="6">
    <location>
        <position position="157"/>
    </location>
    <ligand>
        <name>S-adenosyl-L-methionine</name>
        <dbReference type="ChEBI" id="CHEBI:59789"/>
    </ligand>
</feature>
<dbReference type="OrthoDB" id="514248at2759"/>
<dbReference type="PANTHER" id="PTHR13393:SF0">
    <property type="entry name" value="RNA N6-ADENOSINE-METHYLTRANSFERASE METTL16"/>
    <property type="match status" value="1"/>
</dbReference>
<dbReference type="InterPro" id="IPR010286">
    <property type="entry name" value="METTL16/RlmF"/>
</dbReference>
<dbReference type="EMBL" id="JACEEZ010015998">
    <property type="protein sequence ID" value="KAG0718489.1"/>
    <property type="molecule type" value="Genomic_DNA"/>
</dbReference>
<name>A0A8J5CQ64_CHIOP</name>
<organism evidence="8 9">
    <name type="scientific">Chionoecetes opilio</name>
    <name type="common">Atlantic snow crab</name>
    <name type="synonym">Cancer opilio</name>
    <dbReference type="NCBI Taxonomy" id="41210"/>
    <lineage>
        <taxon>Eukaryota</taxon>
        <taxon>Metazoa</taxon>
        <taxon>Ecdysozoa</taxon>
        <taxon>Arthropoda</taxon>
        <taxon>Crustacea</taxon>
        <taxon>Multicrustacea</taxon>
        <taxon>Malacostraca</taxon>
        <taxon>Eumalacostraca</taxon>
        <taxon>Eucarida</taxon>
        <taxon>Decapoda</taxon>
        <taxon>Pleocyemata</taxon>
        <taxon>Brachyura</taxon>
        <taxon>Eubrachyura</taxon>
        <taxon>Majoidea</taxon>
        <taxon>Majidae</taxon>
        <taxon>Chionoecetes</taxon>
    </lineage>
</organism>